<dbReference type="InterPro" id="IPR038980">
    <property type="entry name" value="ATM_plant"/>
</dbReference>
<name>A0AAP0FTG6_9ASPA</name>
<proteinExistence type="predicted"/>
<evidence type="ECO:0000313" key="3">
    <source>
        <dbReference type="Proteomes" id="UP001418222"/>
    </source>
</evidence>
<dbReference type="Proteomes" id="UP001418222">
    <property type="component" value="Unassembled WGS sequence"/>
</dbReference>
<dbReference type="PANTHER" id="PTHR37079">
    <property type="entry name" value="SERINE/THREONINE-PROTEIN KINASE ATM"/>
    <property type="match status" value="1"/>
</dbReference>
<dbReference type="InterPro" id="IPR056924">
    <property type="entry name" value="SH3_Tf2-1"/>
</dbReference>
<accession>A0AAP0FTG6</accession>
<feature type="domain" description="Tf2-1-like SH3-like" evidence="1">
    <location>
        <begin position="24"/>
        <end position="86"/>
    </location>
</feature>
<evidence type="ECO:0000259" key="1">
    <source>
        <dbReference type="Pfam" id="PF24626"/>
    </source>
</evidence>
<dbReference type="PANTHER" id="PTHR37079:SF4">
    <property type="entry name" value="SERINE_THREONINE-PROTEIN KINASE ATM"/>
    <property type="match status" value="1"/>
</dbReference>
<sequence length="455" mass="52257">MRISQDRQAKYCDQRHRAVEFKVGDHIYLKVRPVKKVSRIKRMKMLSPRFVGPYEVLERIGEVAYKLALPEEMGGLHDVFHVSYLRGAVRDPNQVISTKDVLIESNLSISIMPVRIEDSRIQKLRNREICMVKVLWMNCGRQEYTWEREDELRGNEDYAFLFDSACQGTLLTLEFLHFSDSSDYLPWTVNAADERTKFTMNALMNAEQLVDGRGTHRRRMIPRQTFVVKSHASAAGFHNGAGSMTEKGASIAHAQESMVQESMATLIVASMNSFPSFTNNELENIPCCRTRERLCRQQALKELEEAKILRAQGLSDMAVNLAKYILQHHQIEDEASNIYRLIGKCSRTILDHYLKHSVEIAETSKRKDSTSTLRHCQSLFQLAHYTDSLFKSYEDRLASNEWQAALRLRKHKTKELEVLMRRLKSSTKAATCFVTAAIRAASFLLLSTVPQTLLF</sequence>
<dbReference type="GO" id="GO:0006974">
    <property type="term" value="P:DNA damage response"/>
    <property type="evidence" value="ECO:0007669"/>
    <property type="project" value="InterPro"/>
</dbReference>
<dbReference type="Pfam" id="PF24626">
    <property type="entry name" value="SH3_Tf2-1"/>
    <property type="match status" value="1"/>
</dbReference>
<keyword evidence="2" id="KW-0808">Transferase</keyword>
<dbReference type="GO" id="GO:0004674">
    <property type="term" value="F:protein serine/threonine kinase activity"/>
    <property type="evidence" value="ECO:0007669"/>
    <property type="project" value="InterPro"/>
</dbReference>
<protein>
    <submittedName>
        <fullName evidence="2">Serine/threonine-protein kinase ATM</fullName>
    </submittedName>
</protein>
<organism evidence="2 3">
    <name type="scientific">Platanthera zijinensis</name>
    <dbReference type="NCBI Taxonomy" id="2320716"/>
    <lineage>
        <taxon>Eukaryota</taxon>
        <taxon>Viridiplantae</taxon>
        <taxon>Streptophyta</taxon>
        <taxon>Embryophyta</taxon>
        <taxon>Tracheophyta</taxon>
        <taxon>Spermatophyta</taxon>
        <taxon>Magnoliopsida</taxon>
        <taxon>Liliopsida</taxon>
        <taxon>Asparagales</taxon>
        <taxon>Orchidaceae</taxon>
        <taxon>Orchidoideae</taxon>
        <taxon>Orchideae</taxon>
        <taxon>Orchidinae</taxon>
        <taxon>Platanthera</taxon>
    </lineage>
</organism>
<comment type="caution">
    <text evidence="2">The sequence shown here is derived from an EMBL/GenBank/DDBJ whole genome shotgun (WGS) entry which is preliminary data.</text>
</comment>
<keyword evidence="2" id="KW-0418">Kinase</keyword>
<evidence type="ECO:0000313" key="2">
    <source>
        <dbReference type="EMBL" id="KAK8913866.1"/>
    </source>
</evidence>
<keyword evidence="3" id="KW-1185">Reference proteome</keyword>
<reference evidence="2 3" key="1">
    <citation type="journal article" date="2022" name="Nat. Plants">
        <title>Genomes of leafy and leafless Platanthera orchids illuminate the evolution of mycoheterotrophy.</title>
        <authorList>
            <person name="Li M.H."/>
            <person name="Liu K.W."/>
            <person name="Li Z."/>
            <person name="Lu H.C."/>
            <person name="Ye Q.L."/>
            <person name="Zhang D."/>
            <person name="Wang J.Y."/>
            <person name="Li Y.F."/>
            <person name="Zhong Z.M."/>
            <person name="Liu X."/>
            <person name="Yu X."/>
            <person name="Liu D.K."/>
            <person name="Tu X.D."/>
            <person name="Liu B."/>
            <person name="Hao Y."/>
            <person name="Liao X.Y."/>
            <person name="Jiang Y.T."/>
            <person name="Sun W.H."/>
            <person name="Chen J."/>
            <person name="Chen Y.Q."/>
            <person name="Ai Y."/>
            <person name="Zhai J.W."/>
            <person name="Wu S.S."/>
            <person name="Zhou Z."/>
            <person name="Hsiao Y.Y."/>
            <person name="Wu W.L."/>
            <person name="Chen Y.Y."/>
            <person name="Lin Y.F."/>
            <person name="Hsu J.L."/>
            <person name="Li C.Y."/>
            <person name="Wang Z.W."/>
            <person name="Zhao X."/>
            <person name="Zhong W.Y."/>
            <person name="Ma X.K."/>
            <person name="Ma L."/>
            <person name="Huang J."/>
            <person name="Chen G.Z."/>
            <person name="Huang M.Z."/>
            <person name="Huang L."/>
            <person name="Peng D.H."/>
            <person name="Luo Y.B."/>
            <person name="Zou S.Q."/>
            <person name="Chen S.P."/>
            <person name="Lan S."/>
            <person name="Tsai W.C."/>
            <person name="Van de Peer Y."/>
            <person name="Liu Z.J."/>
        </authorList>
    </citation>
    <scope>NUCLEOTIDE SEQUENCE [LARGE SCALE GENOMIC DNA]</scope>
    <source>
        <strain evidence="2">Lor287</strain>
    </source>
</reference>
<dbReference type="AlphaFoldDB" id="A0AAP0FTG6"/>
<dbReference type="EMBL" id="JBBWWQ010000021">
    <property type="protein sequence ID" value="KAK8913866.1"/>
    <property type="molecule type" value="Genomic_DNA"/>
</dbReference>
<gene>
    <name evidence="2" type="primary">ATM</name>
    <name evidence="2" type="ORF">KSP39_PZI023606</name>
</gene>